<name>A0A2H1IN76_9MICO</name>
<organism evidence="1 2">
    <name type="scientific">Brevibacterium antiquum</name>
    <dbReference type="NCBI Taxonomy" id="234835"/>
    <lineage>
        <taxon>Bacteria</taxon>
        <taxon>Bacillati</taxon>
        <taxon>Actinomycetota</taxon>
        <taxon>Actinomycetes</taxon>
        <taxon>Micrococcales</taxon>
        <taxon>Brevibacteriaceae</taxon>
        <taxon>Brevibacterium</taxon>
    </lineage>
</organism>
<evidence type="ECO:0000313" key="1">
    <source>
        <dbReference type="EMBL" id="SMX76611.1"/>
    </source>
</evidence>
<proteinExistence type="predicted"/>
<accession>A0A2H1IN76</accession>
<dbReference type="Proteomes" id="UP000234342">
    <property type="component" value="Unassembled WGS sequence"/>
</dbReference>
<sequence>MNWHDKAPKPANYDQMVKSFEAIAHELRAQGVDPTNEDILKENARRARAVDAQRRGAA</sequence>
<dbReference type="AlphaFoldDB" id="A0A2H1IN76"/>
<gene>
    <name evidence="1" type="ORF">BANT10_01112</name>
</gene>
<dbReference type="RefSeq" id="WP_180957296.1">
    <property type="nucleotide sequence ID" value="NZ_FXZE01000003.1"/>
</dbReference>
<protein>
    <submittedName>
        <fullName evidence="1">Uncharacterized protein</fullName>
    </submittedName>
</protein>
<keyword evidence="2" id="KW-1185">Reference proteome</keyword>
<evidence type="ECO:0000313" key="2">
    <source>
        <dbReference type="Proteomes" id="UP000234342"/>
    </source>
</evidence>
<dbReference type="EMBL" id="FXZE01000003">
    <property type="protein sequence ID" value="SMX76611.1"/>
    <property type="molecule type" value="Genomic_DNA"/>
</dbReference>
<reference evidence="2" key="1">
    <citation type="submission" date="2017-03" db="EMBL/GenBank/DDBJ databases">
        <authorList>
            <person name="Monnet C."/>
        </authorList>
    </citation>
    <scope>NUCLEOTIDE SEQUENCE [LARGE SCALE GENOMIC DNA]</scope>
    <source>
        <strain evidence="2">P10</strain>
    </source>
</reference>